<dbReference type="EMBL" id="GGFL01007797">
    <property type="protein sequence ID" value="MBW71975.1"/>
    <property type="molecule type" value="Transcribed_RNA"/>
</dbReference>
<dbReference type="AlphaFoldDB" id="A0A2M4D342"/>
<evidence type="ECO:0000256" key="1">
    <source>
        <dbReference type="SAM" id="SignalP"/>
    </source>
</evidence>
<organism evidence="2">
    <name type="scientific">Anopheles darlingi</name>
    <name type="common">Mosquito</name>
    <dbReference type="NCBI Taxonomy" id="43151"/>
    <lineage>
        <taxon>Eukaryota</taxon>
        <taxon>Metazoa</taxon>
        <taxon>Ecdysozoa</taxon>
        <taxon>Arthropoda</taxon>
        <taxon>Hexapoda</taxon>
        <taxon>Insecta</taxon>
        <taxon>Pterygota</taxon>
        <taxon>Neoptera</taxon>
        <taxon>Endopterygota</taxon>
        <taxon>Diptera</taxon>
        <taxon>Nematocera</taxon>
        <taxon>Culicoidea</taxon>
        <taxon>Culicidae</taxon>
        <taxon>Anophelinae</taxon>
        <taxon>Anopheles</taxon>
    </lineage>
</organism>
<protein>
    <submittedName>
        <fullName evidence="2">Putative secreted protein</fullName>
    </submittedName>
</protein>
<reference evidence="2" key="1">
    <citation type="submission" date="2018-01" db="EMBL/GenBank/DDBJ databases">
        <title>An insight into the sialome of Amazonian anophelines.</title>
        <authorList>
            <person name="Ribeiro J.M."/>
            <person name="Scarpassa V."/>
            <person name="Calvo E."/>
        </authorList>
    </citation>
    <scope>NUCLEOTIDE SEQUENCE</scope>
</reference>
<feature type="chain" id="PRO_5014876090" evidence="1">
    <location>
        <begin position="27"/>
        <end position="78"/>
    </location>
</feature>
<sequence>MEVLVVCCPILFVFFFTKLLPRVRNGARVNSIIPQKAGRNSIFRSAEGVGAFKTECLRHDQQVCGSLSLSSARPFHYH</sequence>
<accession>A0A2M4D342</accession>
<name>A0A2M4D342_ANODA</name>
<keyword evidence="1" id="KW-0732">Signal</keyword>
<proteinExistence type="predicted"/>
<feature type="signal peptide" evidence="1">
    <location>
        <begin position="1"/>
        <end position="26"/>
    </location>
</feature>
<evidence type="ECO:0000313" key="2">
    <source>
        <dbReference type="EMBL" id="MBW71975.1"/>
    </source>
</evidence>